<feature type="domain" description="Blue (type 1) copper" evidence="4">
    <location>
        <begin position="64"/>
        <end position="150"/>
    </location>
</feature>
<evidence type="ECO:0000256" key="3">
    <source>
        <dbReference type="SAM" id="SignalP"/>
    </source>
</evidence>
<dbReference type="PROSITE" id="PS51318">
    <property type="entry name" value="TAT"/>
    <property type="match status" value="1"/>
</dbReference>
<dbReference type="SUPFAM" id="SSF49503">
    <property type="entry name" value="Cupredoxins"/>
    <property type="match status" value="1"/>
</dbReference>
<dbReference type="GO" id="GO:0009055">
    <property type="term" value="F:electron transfer activity"/>
    <property type="evidence" value="ECO:0007669"/>
    <property type="project" value="InterPro"/>
</dbReference>
<evidence type="ECO:0000256" key="1">
    <source>
        <dbReference type="ARBA" id="ARBA00022723"/>
    </source>
</evidence>
<dbReference type="RefSeq" id="WP_092807941.1">
    <property type="nucleotide sequence ID" value="NZ_FMUH01000009.1"/>
</dbReference>
<dbReference type="InterPro" id="IPR000923">
    <property type="entry name" value="BlueCu_1"/>
</dbReference>
<dbReference type="EMBL" id="FMUH01000009">
    <property type="protein sequence ID" value="SCX60254.1"/>
    <property type="molecule type" value="Genomic_DNA"/>
</dbReference>
<name>A0A1G4Z3G1_9ACTN</name>
<accession>A0A1G4Z3G1</accession>
<evidence type="ECO:0000259" key="4">
    <source>
        <dbReference type="Pfam" id="PF00127"/>
    </source>
</evidence>
<dbReference type="PROSITE" id="PS51257">
    <property type="entry name" value="PROKAR_LIPOPROTEIN"/>
    <property type="match status" value="1"/>
</dbReference>
<keyword evidence="6" id="KW-1185">Reference proteome</keyword>
<evidence type="ECO:0000313" key="6">
    <source>
        <dbReference type="Proteomes" id="UP000198981"/>
    </source>
</evidence>
<evidence type="ECO:0000256" key="2">
    <source>
        <dbReference type="ARBA" id="ARBA00023008"/>
    </source>
</evidence>
<dbReference type="Pfam" id="PF00127">
    <property type="entry name" value="Copper-bind"/>
    <property type="match status" value="1"/>
</dbReference>
<keyword evidence="3" id="KW-0732">Signal</keyword>
<keyword evidence="1" id="KW-0479">Metal-binding</keyword>
<evidence type="ECO:0000313" key="5">
    <source>
        <dbReference type="EMBL" id="SCX60254.1"/>
    </source>
</evidence>
<gene>
    <name evidence="5" type="ORF">SAMN03159343_4061</name>
</gene>
<dbReference type="Gene3D" id="2.60.40.420">
    <property type="entry name" value="Cupredoxins - blue copper proteins"/>
    <property type="match status" value="1"/>
</dbReference>
<dbReference type="InterPro" id="IPR006311">
    <property type="entry name" value="TAT_signal"/>
</dbReference>
<protein>
    <submittedName>
        <fullName evidence="5">Plastocyanin</fullName>
    </submittedName>
</protein>
<dbReference type="Proteomes" id="UP000198981">
    <property type="component" value="Unassembled WGS sequence"/>
</dbReference>
<dbReference type="STRING" id="1960309.SAMN03159343_4061"/>
<dbReference type="GO" id="GO:0005507">
    <property type="term" value="F:copper ion binding"/>
    <property type="evidence" value="ECO:0007669"/>
    <property type="project" value="InterPro"/>
</dbReference>
<proteinExistence type="predicted"/>
<feature type="chain" id="PRO_5011683128" evidence="3">
    <location>
        <begin position="26"/>
        <end position="152"/>
    </location>
</feature>
<dbReference type="InterPro" id="IPR008972">
    <property type="entry name" value="Cupredoxin"/>
</dbReference>
<dbReference type="OrthoDB" id="574459at2"/>
<sequence>MSRVVLTRRSWLAALALGALTPALGACSGGADRSAGSQAAGRTTRTAAVSTAPDGTQDVVVTVGDDYVFLPDAFTVSPGLVRLTLVSQAAQLTHNFVFSEGQGPRTITEQIPILAPGDEATIEFTVTDPGEYGYECSFHVALGQVGVMTVTG</sequence>
<keyword evidence="2" id="KW-0186">Copper</keyword>
<reference evidence="6" key="1">
    <citation type="submission" date="2016-10" db="EMBL/GenBank/DDBJ databases">
        <authorList>
            <person name="Varghese N."/>
            <person name="Submissions S."/>
        </authorList>
    </citation>
    <scope>NUCLEOTIDE SEQUENCE [LARGE SCALE GENOMIC DNA]</scope>
    <source>
        <strain evidence="6">DSM 45722</strain>
    </source>
</reference>
<organism evidence="5 6">
    <name type="scientific">Klenkia marina</name>
    <dbReference type="NCBI Taxonomy" id="1960309"/>
    <lineage>
        <taxon>Bacteria</taxon>
        <taxon>Bacillati</taxon>
        <taxon>Actinomycetota</taxon>
        <taxon>Actinomycetes</taxon>
        <taxon>Geodermatophilales</taxon>
        <taxon>Geodermatophilaceae</taxon>
        <taxon>Klenkia</taxon>
    </lineage>
</organism>
<feature type="signal peptide" evidence="3">
    <location>
        <begin position="1"/>
        <end position="25"/>
    </location>
</feature>
<dbReference type="AlphaFoldDB" id="A0A1G4Z3G1"/>